<evidence type="ECO:0000256" key="3">
    <source>
        <dbReference type="ARBA" id="ARBA00022692"/>
    </source>
</evidence>
<comment type="subcellular location">
    <subcellularLocation>
        <location evidence="1">Cell membrane</location>
        <topology evidence="1">Multi-pass membrane protein</topology>
    </subcellularLocation>
</comment>
<keyword evidence="8" id="KW-1185">Reference proteome</keyword>
<proteinExistence type="predicted"/>
<dbReference type="InterPro" id="IPR050833">
    <property type="entry name" value="Poly_Biosynth_Transport"/>
</dbReference>
<feature type="transmembrane region" description="Helical" evidence="6">
    <location>
        <begin position="331"/>
        <end position="349"/>
    </location>
</feature>
<dbReference type="Pfam" id="PF01943">
    <property type="entry name" value="Polysacc_synt"/>
    <property type="match status" value="1"/>
</dbReference>
<dbReference type="EMBL" id="VJNB01000019">
    <property type="protein sequence ID" value="TSE18227.1"/>
    <property type="molecule type" value="Genomic_DNA"/>
</dbReference>
<feature type="transmembrane region" description="Helical" evidence="6">
    <location>
        <begin position="16"/>
        <end position="34"/>
    </location>
</feature>
<feature type="transmembrane region" description="Helical" evidence="6">
    <location>
        <begin position="146"/>
        <end position="169"/>
    </location>
</feature>
<feature type="transmembrane region" description="Helical" evidence="6">
    <location>
        <begin position="386"/>
        <end position="407"/>
    </location>
</feature>
<evidence type="ECO:0000256" key="2">
    <source>
        <dbReference type="ARBA" id="ARBA00022475"/>
    </source>
</evidence>
<feature type="transmembrane region" description="Helical" evidence="6">
    <location>
        <begin position="40"/>
        <end position="59"/>
    </location>
</feature>
<keyword evidence="5 6" id="KW-0472">Membrane</keyword>
<comment type="caution">
    <text evidence="7">The sequence shown here is derived from an EMBL/GenBank/DDBJ whole genome shotgun (WGS) entry which is preliminary data.</text>
</comment>
<feature type="transmembrane region" description="Helical" evidence="6">
    <location>
        <begin position="79"/>
        <end position="103"/>
    </location>
</feature>
<feature type="transmembrane region" description="Helical" evidence="6">
    <location>
        <begin position="356"/>
        <end position="380"/>
    </location>
</feature>
<accession>A0A554W3R8</accession>
<organism evidence="7 8">
    <name type="scientific">Tepidimonas alkaliphilus</name>
    <dbReference type="NCBI Taxonomy" id="2588942"/>
    <lineage>
        <taxon>Bacteria</taxon>
        <taxon>Pseudomonadati</taxon>
        <taxon>Pseudomonadota</taxon>
        <taxon>Betaproteobacteria</taxon>
        <taxon>Burkholderiales</taxon>
        <taxon>Tepidimonas</taxon>
    </lineage>
</organism>
<evidence type="ECO:0000313" key="8">
    <source>
        <dbReference type="Proteomes" id="UP000315736"/>
    </source>
</evidence>
<feature type="transmembrane region" description="Helical" evidence="6">
    <location>
        <begin position="256"/>
        <end position="276"/>
    </location>
</feature>
<dbReference type="RefSeq" id="WP_185970154.1">
    <property type="nucleotide sequence ID" value="NZ_VJNB01000019.1"/>
</dbReference>
<keyword evidence="2" id="KW-1003">Cell membrane</keyword>
<dbReference type="GO" id="GO:0005886">
    <property type="term" value="C:plasma membrane"/>
    <property type="evidence" value="ECO:0007669"/>
    <property type="project" value="UniProtKB-SubCell"/>
</dbReference>
<feature type="transmembrane region" description="Helical" evidence="6">
    <location>
        <begin position="297"/>
        <end position="319"/>
    </location>
</feature>
<gene>
    <name evidence="7" type="ORF">Talka_02292</name>
</gene>
<dbReference type="AlphaFoldDB" id="A0A554W3R8"/>
<dbReference type="InterPro" id="IPR002797">
    <property type="entry name" value="Polysacc_synth"/>
</dbReference>
<protein>
    <submittedName>
        <fullName evidence="7">Polysaccharide biosynthesis protein</fullName>
    </submittedName>
</protein>
<evidence type="ECO:0000256" key="1">
    <source>
        <dbReference type="ARBA" id="ARBA00004651"/>
    </source>
</evidence>
<evidence type="ECO:0000256" key="6">
    <source>
        <dbReference type="SAM" id="Phobius"/>
    </source>
</evidence>
<evidence type="ECO:0000313" key="7">
    <source>
        <dbReference type="EMBL" id="TSE18227.1"/>
    </source>
</evidence>
<name>A0A554W3R8_9BURK</name>
<dbReference type="PANTHER" id="PTHR30250">
    <property type="entry name" value="PST FAMILY PREDICTED COLANIC ACID TRANSPORTER"/>
    <property type="match status" value="1"/>
</dbReference>
<reference evidence="7 8" key="1">
    <citation type="submission" date="2019-07" db="EMBL/GenBank/DDBJ databases">
        <title>Tepidimonas alkaliphilus YIM 72238 draft genome.</title>
        <authorList>
            <person name="Da Costa M.S."/>
            <person name="Froufe H.J.C."/>
            <person name="Egas C."/>
            <person name="Albuquerque L."/>
        </authorList>
    </citation>
    <scope>NUCLEOTIDE SEQUENCE [LARGE SCALE GENOMIC DNA]</scope>
    <source>
        <strain evidence="7 8">YIM 72238</strain>
    </source>
</reference>
<dbReference type="Proteomes" id="UP000315736">
    <property type="component" value="Unassembled WGS sequence"/>
</dbReference>
<keyword evidence="3 6" id="KW-0812">Transmembrane</keyword>
<evidence type="ECO:0000256" key="4">
    <source>
        <dbReference type="ARBA" id="ARBA00022989"/>
    </source>
</evidence>
<keyword evidence="4 6" id="KW-1133">Transmembrane helix</keyword>
<feature type="transmembrane region" description="Helical" evidence="6">
    <location>
        <begin position="175"/>
        <end position="196"/>
    </location>
</feature>
<feature type="transmembrane region" description="Helical" evidence="6">
    <location>
        <begin position="115"/>
        <end position="134"/>
    </location>
</feature>
<dbReference type="PANTHER" id="PTHR30250:SF26">
    <property type="entry name" value="PSMA PROTEIN"/>
    <property type="match status" value="1"/>
</dbReference>
<evidence type="ECO:0000256" key="5">
    <source>
        <dbReference type="ARBA" id="ARBA00023136"/>
    </source>
</evidence>
<sequence>MREIWTNIAHSSGAKIYSLLVGVFTLAVTARLLGPEGRGQVAAITTWVAMFSTLGYLSLGQVALHRMANDAQRRCFGPLLGSLLMLAGLLTLLGWGVAAAMYVTFPDGAFKGLPGWALLVGFLALPFLIWEQYGSSLLMGLERLRIYNVFQIVGRTLAVMAIFVLVAWLQWRVVGALLATLVGQIVVALGGLRFLWQYAQNTGSSCQPSKVEIVALLRGGAKLHLNAIGTFFFTSANVLILNHYHGAEQTGYFQLATQLLGVLMIIPQSASMVIYGKVATLGPDGAWPANKKLLKQITLGMVVLSAFAALLAPWGITLLAGEAFRPAVEPFQWMLLGLIGMTFSTVMAPQWIGRGYFWQASAITLLLGIVSLGANLWLIPGYGMKGAVYAFLGTYFVSIIGNGAMAWHCEVSYGRE</sequence>